<proteinExistence type="predicted"/>
<accession>A0A4U0RRA4</accession>
<keyword evidence="2" id="KW-1185">Reference proteome</keyword>
<evidence type="ECO:0000313" key="1">
    <source>
        <dbReference type="EMBL" id="TJZ97897.1"/>
    </source>
</evidence>
<evidence type="ECO:0000313" key="2">
    <source>
        <dbReference type="Proteomes" id="UP000305778"/>
    </source>
</evidence>
<dbReference type="AlphaFoldDB" id="A0A4U0RRA4"/>
<gene>
    <name evidence="1" type="ORF">FCI23_48945</name>
</gene>
<protein>
    <submittedName>
        <fullName evidence="1">Transposase</fullName>
    </submittedName>
</protein>
<feature type="non-terminal residue" evidence="1">
    <location>
        <position position="333"/>
    </location>
</feature>
<sequence length="333" mass="35337">MTGHVGEGGVVGMAKLMATATCTAFSGVLEGTGERVGRRALLERVGFLAQLSRELTGVLVAARWDEGSLDVLAAGVDERGQGLPSKGWMAMRRLNWPQHVTAPAGVYVPDRVRRGAEEYAARTLRLALHRRGIVAAVLATWPDDPPRRTEGEWAALRAAVPAGVSGAEIRSRTRQIRQFVAGHGHLPAGLCALEGPPQVAGQVLLAAMDRQQVTLQRVDAATARLRVKLPLRAAPATGRDWAWHVIDIRLPGTITPDAVLHTPTLRPTPAGRIAVDLPHSRPVPATKASGHSVALGFDWGVNTLLTGTLGRLTGQGPAKPVVTDGRPLVFDAT</sequence>
<dbReference type="Proteomes" id="UP000305778">
    <property type="component" value="Unassembled WGS sequence"/>
</dbReference>
<comment type="caution">
    <text evidence="1">The sequence shown here is derived from an EMBL/GenBank/DDBJ whole genome shotgun (WGS) entry which is preliminary data.</text>
</comment>
<name>A0A4U0RRA4_9ACTN</name>
<dbReference type="EMBL" id="SUMC01000136">
    <property type="protein sequence ID" value="TJZ97897.1"/>
    <property type="molecule type" value="Genomic_DNA"/>
</dbReference>
<organism evidence="1 2">
    <name type="scientific">Actinacidiphila oryziradicis</name>
    <dbReference type="NCBI Taxonomy" id="2571141"/>
    <lineage>
        <taxon>Bacteria</taxon>
        <taxon>Bacillati</taxon>
        <taxon>Actinomycetota</taxon>
        <taxon>Actinomycetes</taxon>
        <taxon>Kitasatosporales</taxon>
        <taxon>Streptomycetaceae</taxon>
        <taxon>Actinacidiphila</taxon>
    </lineage>
</organism>
<reference evidence="1 2" key="1">
    <citation type="submission" date="2019-04" db="EMBL/GenBank/DDBJ databases">
        <title>Streptomyces oryziradicis sp. nov., a novel actinomycete isolated from rhizosphere soil of rice (Oryza sativa L.).</title>
        <authorList>
            <person name="Li C."/>
        </authorList>
    </citation>
    <scope>NUCLEOTIDE SEQUENCE [LARGE SCALE GENOMIC DNA]</scope>
    <source>
        <strain evidence="1 2">NEAU-C40</strain>
    </source>
</reference>